<dbReference type="GO" id="GO:0003677">
    <property type="term" value="F:DNA binding"/>
    <property type="evidence" value="ECO:0007669"/>
    <property type="project" value="UniProtKB-KW"/>
</dbReference>
<dbReference type="SUPFAM" id="SSF47413">
    <property type="entry name" value="lambda repressor-like DNA-binding domains"/>
    <property type="match status" value="2"/>
</dbReference>
<protein>
    <recommendedName>
        <fullName evidence="2">HTH cro/C1-type domain-containing protein</fullName>
    </recommendedName>
</protein>
<comment type="caution">
    <text evidence="3">The sequence shown here is derived from an EMBL/GenBank/DDBJ whole genome shotgun (WGS) entry which is preliminary data.</text>
</comment>
<dbReference type="Pfam" id="PF01381">
    <property type="entry name" value="HTH_3"/>
    <property type="match status" value="2"/>
</dbReference>
<evidence type="ECO:0000313" key="4">
    <source>
        <dbReference type="Proteomes" id="UP001144256"/>
    </source>
</evidence>
<gene>
    <name evidence="3" type="ORF">SH1V18_36560</name>
</gene>
<dbReference type="InterPro" id="IPR010982">
    <property type="entry name" value="Lambda_DNA-bd_dom_sf"/>
</dbReference>
<dbReference type="AlphaFoldDB" id="A0A9W5YEG4"/>
<dbReference type="EMBL" id="BRLB01000014">
    <property type="protein sequence ID" value="GKX31176.1"/>
    <property type="molecule type" value="Genomic_DNA"/>
</dbReference>
<feature type="domain" description="HTH cro/C1-type" evidence="2">
    <location>
        <begin position="85"/>
        <end position="138"/>
    </location>
</feature>
<organism evidence="3 4">
    <name type="scientific">Vallitalea longa</name>
    <dbReference type="NCBI Taxonomy" id="2936439"/>
    <lineage>
        <taxon>Bacteria</taxon>
        <taxon>Bacillati</taxon>
        <taxon>Bacillota</taxon>
        <taxon>Clostridia</taxon>
        <taxon>Lachnospirales</taxon>
        <taxon>Vallitaleaceae</taxon>
        <taxon>Vallitalea</taxon>
    </lineage>
</organism>
<dbReference type="RefSeq" id="WP_281817963.1">
    <property type="nucleotide sequence ID" value="NZ_BRLB01000014.1"/>
</dbReference>
<dbReference type="PROSITE" id="PS50943">
    <property type="entry name" value="HTH_CROC1"/>
    <property type="match status" value="2"/>
</dbReference>
<reference evidence="3" key="1">
    <citation type="submission" date="2022-06" db="EMBL/GenBank/DDBJ databases">
        <title>Vallitalea longa sp. nov., an anaerobic bacterium isolated from marine sediment.</title>
        <authorList>
            <person name="Hirano S."/>
            <person name="Terahara T."/>
            <person name="Mori K."/>
            <person name="Hamada M."/>
            <person name="Matsumoto R."/>
            <person name="Kobayashi T."/>
        </authorList>
    </citation>
    <scope>NUCLEOTIDE SEQUENCE</scope>
    <source>
        <strain evidence="3">SH18-1</strain>
    </source>
</reference>
<dbReference type="PANTHER" id="PTHR46558:SF11">
    <property type="entry name" value="HTH-TYPE TRANSCRIPTIONAL REGULATOR XRE"/>
    <property type="match status" value="1"/>
</dbReference>
<dbReference type="SMART" id="SM00530">
    <property type="entry name" value="HTH_XRE"/>
    <property type="match status" value="2"/>
</dbReference>
<dbReference type="Proteomes" id="UP001144256">
    <property type="component" value="Unassembled WGS sequence"/>
</dbReference>
<name>A0A9W5YEG4_9FIRM</name>
<feature type="domain" description="HTH cro/C1-type" evidence="2">
    <location>
        <begin position="15"/>
        <end position="69"/>
    </location>
</feature>
<dbReference type="Gene3D" id="1.10.260.40">
    <property type="entry name" value="lambda repressor-like DNA-binding domains"/>
    <property type="match status" value="2"/>
</dbReference>
<keyword evidence="4" id="KW-1185">Reference proteome</keyword>
<evidence type="ECO:0000259" key="2">
    <source>
        <dbReference type="PROSITE" id="PS50943"/>
    </source>
</evidence>
<dbReference type="PANTHER" id="PTHR46558">
    <property type="entry name" value="TRACRIPTIONAL REGULATORY PROTEIN-RELATED-RELATED"/>
    <property type="match status" value="1"/>
</dbReference>
<sequence length="138" mass="15998">MAIDELPEVTIGDRIRKSRLKKGLSQEALAKRAKIGRKYLIGFENDQYFPSLYNIRRIAGVLQVDEDYLCDSYLRFINNNPSEKILSIRKGLNLTRKELGKILNVHSGTIKKWEINISTINRNNFNKLISLIDKEPTY</sequence>
<evidence type="ECO:0000256" key="1">
    <source>
        <dbReference type="ARBA" id="ARBA00023125"/>
    </source>
</evidence>
<dbReference type="CDD" id="cd00093">
    <property type="entry name" value="HTH_XRE"/>
    <property type="match status" value="2"/>
</dbReference>
<accession>A0A9W5YEG4</accession>
<proteinExistence type="predicted"/>
<keyword evidence="1" id="KW-0238">DNA-binding</keyword>
<dbReference type="InterPro" id="IPR001387">
    <property type="entry name" value="Cro/C1-type_HTH"/>
</dbReference>
<evidence type="ECO:0000313" key="3">
    <source>
        <dbReference type="EMBL" id="GKX31176.1"/>
    </source>
</evidence>